<dbReference type="Proteomes" id="UP000254412">
    <property type="component" value="Unassembled WGS sequence"/>
</dbReference>
<protein>
    <recommendedName>
        <fullName evidence="3">L-cystine uptake protein TcyP</fullName>
    </recommendedName>
    <alternativeName>
        <fullName evidence="9">Transporter of cystine TcyP</fullName>
    </alternativeName>
</protein>
<dbReference type="PRINTS" id="PR00173">
    <property type="entry name" value="EDTRNSPORT"/>
</dbReference>
<dbReference type="AlphaFoldDB" id="A0A380GRI7"/>
<evidence type="ECO:0000256" key="5">
    <source>
        <dbReference type="ARBA" id="ARBA00022692"/>
    </source>
</evidence>
<comment type="similarity">
    <text evidence="2">Belongs to the dicarboxylate/amino acid:cation symporter (DAACS) (TC 2.A.23) family.</text>
</comment>
<feature type="transmembrane region" description="Helical" evidence="10">
    <location>
        <begin position="62"/>
        <end position="80"/>
    </location>
</feature>
<keyword evidence="8 10" id="KW-0472">Membrane</keyword>
<reference evidence="11 12" key="1">
    <citation type="submission" date="2018-06" db="EMBL/GenBank/DDBJ databases">
        <authorList>
            <consortium name="Pathogen Informatics"/>
            <person name="Doyle S."/>
        </authorList>
    </citation>
    <scope>NUCLEOTIDE SEQUENCE [LARGE SCALE GENOMIC DNA]</scope>
    <source>
        <strain evidence="11 12">NCTC13834</strain>
    </source>
</reference>
<dbReference type="Pfam" id="PF00375">
    <property type="entry name" value="SDF"/>
    <property type="match status" value="1"/>
</dbReference>
<feature type="transmembrane region" description="Helical" evidence="10">
    <location>
        <begin position="25"/>
        <end position="50"/>
    </location>
</feature>
<dbReference type="EMBL" id="UHDS01000001">
    <property type="protein sequence ID" value="SUM56205.1"/>
    <property type="molecule type" value="Genomic_DNA"/>
</dbReference>
<keyword evidence="4" id="KW-0813">Transport</keyword>
<evidence type="ECO:0000256" key="1">
    <source>
        <dbReference type="ARBA" id="ARBA00004141"/>
    </source>
</evidence>
<feature type="transmembrane region" description="Helical" evidence="10">
    <location>
        <begin position="100"/>
        <end position="121"/>
    </location>
</feature>
<feature type="transmembrane region" description="Helical" evidence="10">
    <location>
        <begin position="422"/>
        <end position="444"/>
    </location>
</feature>
<dbReference type="FunFam" id="1.10.3860.10:FF:000004">
    <property type="entry name" value="L-cystine transporter tcyP"/>
    <property type="match status" value="1"/>
</dbReference>
<proteinExistence type="inferred from homology"/>
<gene>
    <name evidence="11" type="primary">tcyP</name>
    <name evidence="11" type="ORF">NCTC13834_02612</name>
</gene>
<dbReference type="SUPFAM" id="SSF118215">
    <property type="entry name" value="Proton glutamate symport protein"/>
    <property type="match status" value="1"/>
</dbReference>
<keyword evidence="7 10" id="KW-1133">Transmembrane helix</keyword>
<feature type="transmembrane region" description="Helical" evidence="10">
    <location>
        <begin position="250"/>
        <end position="273"/>
    </location>
</feature>
<dbReference type="GO" id="GO:0005886">
    <property type="term" value="C:plasma membrane"/>
    <property type="evidence" value="ECO:0007669"/>
    <property type="project" value="TreeGrafter"/>
</dbReference>
<feature type="transmembrane region" description="Helical" evidence="10">
    <location>
        <begin position="293"/>
        <end position="315"/>
    </location>
</feature>
<dbReference type="GO" id="GO:0015293">
    <property type="term" value="F:symporter activity"/>
    <property type="evidence" value="ECO:0007669"/>
    <property type="project" value="InterPro"/>
</dbReference>
<evidence type="ECO:0000256" key="10">
    <source>
        <dbReference type="SAM" id="Phobius"/>
    </source>
</evidence>
<dbReference type="Gene3D" id="1.10.3860.10">
    <property type="entry name" value="Sodium:dicarboxylate symporter"/>
    <property type="match status" value="1"/>
</dbReference>
<feature type="transmembrane region" description="Helical" evidence="10">
    <location>
        <begin position="133"/>
        <end position="159"/>
    </location>
</feature>
<comment type="subcellular location">
    <subcellularLocation>
        <location evidence="1">Membrane</location>
        <topology evidence="1">Multi-pass membrane protein</topology>
    </subcellularLocation>
</comment>
<dbReference type="InterPro" id="IPR036458">
    <property type="entry name" value="Na:dicarbo_symporter_sf"/>
</dbReference>
<feature type="transmembrane region" description="Helical" evidence="10">
    <location>
        <begin position="212"/>
        <end position="230"/>
    </location>
</feature>
<dbReference type="GO" id="GO:0015184">
    <property type="term" value="F:L-cystine transmembrane transporter activity"/>
    <property type="evidence" value="ECO:0007669"/>
    <property type="project" value="TreeGrafter"/>
</dbReference>
<name>A0A380GRI7_9STAP</name>
<organism evidence="11 12">
    <name type="scientific">Staphylococcus nepalensis</name>
    <dbReference type="NCBI Taxonomy" id="214473"/>
    <lineage>
        <taxon>Bacteria</taxon>
        <taxon>Bacillati</taxon>
        <taxon>Bacillota</taxon>
        <taxon>Bacilli</taxon>
        <taxon>Bacillales</taxon>
        <taxon>Staphylococcaceae</taxon>
        <taxon>Staphylococcus</taxon>
    </lineage>
</organism>
<evidence type="ECO:0000256" key="4">
    <source>
        <dbReference type="ARBA" id="ARBA00022448"/>
    </source>
</evidence>
<keyword evidence="5 10" id="KW-0812">Transmembrane</keyword>
<sequence length="490" mass="52049">MNIICFATILSMRIGFQKINLNLESVGPVFMLLTILNIVIFVAFLIGLYVMARRHVSFPKRVFTALGIGIVFGIAIHLIYGVDSKVTKQTTDWFSIVGDGYISFLQMIVIPLIFISIVSAFTKIQIGEKFAKIGIYIFIFLIGTVAIAAVIGIISALVFGLDASTIDLGSAESSRGSELASQAKDMTASTLPQQILELLPTNPFLDFTGQRTTSTIAVVIFAAFVGFAFLRVMRKQPESGHLLKRGIDAIYSIVMSIVTFVLRLTPYGILAIMANTIATSDFGAIWTLGKFVIASYAALIVMYIIHLIIVTGIGLNPVTFVKKTSEVLLFAFTSRSSAGALPLNVQTQKNRLGVPDGIANFSASFGLSIGQNGCAGIYPAMLAVMVAPAAGVEVNLQFILSVIGIVIISSFGVAGVGGGATFASIIVLSTLNLPVALAGVLISVEPLIDMGRTALNVNDSMLAGAGTAKLTNNLDSDTYHSKDYGEITSS</sequence>
<evidence type="ECO:0000256" key="9">
    <source>
        <dbReference type="ARBA" id="ARBA00031293"/>
    </source>
</evidence>
<evidence type="ECO:0000313" key="12">
    <source>
        <dbReference type="Proteomes" id="UP000254412"/>
    </source>
</evidence>
<evidence type="ECO:0000256" key="2">
    <source>
        <dbReference type="ARBA" id="ARBA00006148"/>
    </source>
</evidence>
<evidence type="ECO:0000256" key="6">
    <source>
        <dbReference type="ARBA" id="ARBA00022970"/>
    </source>
</evidence>
<evidence type="ECO:0000256" key="7">
    <source>
        <dbReference type="ARBA" id="ARBA00022989"/>
    </source>
</evidence>
<dbReference type="PANTHER" id="PTHR42865">
    <property type="entry name" value="PROTON/GLUTAMATE-ASPARTATE SYMPORTER"/>
    <property type="match status" value="1"/>
</dbReference>
<evidence type="ECO:0000256" key="8">
    <source>
        <dbReference type="ARBA" id="ARBA00023136"/>
    </source>
</evidence>
<accession>A0A380GRI7</accession>
<feature type="transmembrane region" description="Helical" evidence="10">
    <location>
        <begin position="398"/>
        <end position="416"/>
    </location>
</feature>
<dbReference type="PANTHER" id="PTHR42865:SF5">
    <property type="entry name" value="L-CYSTINE TRANSPORTER TCYP"/>
    <property type="match status" value="1"/>
</dbReference>
<keyword evidence="6" id="KW-0029">Amino-acid transport</keyword>
<evidence type="ECO:0000256" key="3">
    <source>
        <dbReference type="ARBA" id="ARBA00022031"/>
    </source>
</evidence>
<dbReference type="InterPro" id="IPR001991">
    <property type="entry name" value="Na-dicarboxylate_symporter"/>
</dbReference>
<evidence type="ECO:0000313" key="11">
    <source>
        <dbReference type="EMBL" id="SUM56205.1"/>
    </source>
</evidence>